<dbReference type="Gene3D" id="3.30.2070.10">
    <property type="entry name" value="Formate dehydrogenase/DMSO reductase"/>
    <property type="match status" value="1"/>
</dbReference>
<dbReference type="SUPFAM" id="SSF54862">
    <property type="entry name" value="4Fe-4S ferredoxins"/>
    <property type="match status" value="1"/>
</dbReference>
<reference evidence="3" key="1">
    <citation type="submission" date="2015-07" db="EMBL/GenBank/DDBJ databases">
        <title>Genome sequencing of Sunxiuqinia dokdonensis strain SK.</title>
        <authorList>
            <person name="Ahn S."/>
            <person name="Kim B.-C."/>
        </authorList>
    </citation>
    <scope>NUCLEOTIDE SEQUENCE [LARGE SCALE GENOMIC DNA]</scope>
    <source>
        <strain evidence="3">SK</strain>
    </source>
</reference>
<dbReference type="PROSITE" id="PS51318">
    <property type="entry name" value="TAT"/>
    <property type="match status" value="1"/>
</dbReference>
<sequence length="991" mass="110161">MKEQYYKSLDDLIYDARLASSEPDAGDRKSILQMKQEAKSTGNSRRDFLKLFGFTVASAAIAASCEQPVQKAIPFLIQPEKIIPGEASYFASTYFDGIDYCSILVKVRDGRPIKIEGNTLSPVTMGGTNARTQASVLGLYDNKRHKNPTYEGKKISWEEADEKIMLFLDEAKKRQGKVVILSSTIISPSTKAAIQEFLDAHPGSEHIQYDVLSASGMLKANEETFGKAFIPAYDFSKAEMIVGFDADFLGTWLSPVEYTKQYAKNRKLVDGEGRMSRHIHFEGGMSLTGSNADERYQIRPSQEKLVLANLLQELRKLNGQAGSSVPSSPVDVKKIAAELFSKKGKSLVVSGSNDADNQLIVNAINELLGNYGATIQTDVHLKLRQGMDEDMDRLVGEMESGQVDGLILYDVNPAFDYPEADRFVSALQNVKLKIAMPILGEETSEHVHFVCPDHHYLEAWNDAEVKTGSYSLAQPTIRPIFKTRAAQESLLKWAGNPVDYHTYIQKYWEDNLLAGSGEASFDDFWNNKLHDGVFESGRNEAEIQAFNAGAVESALGQAKSTSAADSLELAFYTNVSVGSGKQANNPWLQELPDPVTKVCWDNYAAVSPKLAAELELEDEQLIKINDFGPIPVIVQPGQEYKTISVALGYGRRNMGIPDGTIGQNAFPLIQTQNGAKQNYLSQVTIEKVAGEYQLARTQSHHSMEGRSLVRETTLEQYLANPASGNEVRETIKSHMKSLYAQRKFEGFHWGMAIDLNSCTGCNACVVACSAENNVPVVGKEQVIKAREMHWIRIDRYYKGDPENPELVRQPVMCQHCDNAPCENVCPVAATTHSNEGINQMAYNRCIGTRYCNNNCPYKVRRFNFFDYTGADAMPGNKKDPAEMTTDLRRLVLNPDVTVRAKGVIEKCSFCVQRIQEKKLVAKNENRTLKDGEVVPACAQSCPADAIVFGDLNNEQSRISKFFADERNYHLLEELHTLPSVGYLTKVKNKTI</sequence>
<evidence type="ECO:0000313" key="3">
    <source>
        <dbReference type="Proteomes" id="UP000036958"/>
    </source>
</evidence>
<dbReference type="OrthoDB" id="9779457at2"/>
<accession>A0A0L8V6W3</accession>
<dbReference type="PANTHER" id="PTHR42783">
    <property type="entry name" value="GLUTAMATE SYNTHASE [NADPH] SMALL CHAIN"/>
    <property type="match status" value="1"/>
</dbReference>
<proteinExistence type="predicted"/>
<dbReference type="PROSITE" id="PS51379">
    <property type="entry name" value="4FE4S_FER_2"/>
    <property type="match status" value="2"/>
</dbReference>
<dbReference type="PATRIC" id="fig|1409788.3.peg.3052"/>
<dbReference type="Gene3D" id="3.30.70.20">
    <property type="match status" value="2"/>
</dbReference>
<evidence type="ECO:0000313" key="2">
    <source>
        <dbReference type="EMBL" id="KOH44215.1"/>
    </source>
</evidence>
<name>A0A0L8V6W3_9BACT</name>
<dbReference type="CDD" id="cd10551">
    <property type="entry name" value="PsrB"/>
    <property type="match status" value="1"/>
</dbReference>
<protein>
    <recommendedName>
        <fullName evidence="1">4Fe-4S ferredoxin-type domain-containing protein</fullName>
    </recommendedName>
</protein>
<feature type="domain" description="4Fe-4S ferredoxin-type" evidence="1">
    <location>
        <begin position="749"/>
        <end position="779"/>
    </location>
</feature>
<organism evidence="2 3">
    <name type="scientific">Sunxiuqinia dokdonensis</name>
    <dbReference type="NCBI Taxonomy" id="1409788"/>
    <lineage>
        <taxon>Bacteria</taxon>
        <taxon>Pseudomonadati</taxon>
        <taxon>Bacteroidota</taxon>
        <taxon>Bacteroidia</taxon>
        <taxon>Marinilabiliales</taxon>
        <taxon>Prolixibacteraceae</taxon>
        <taxon>Sunxiuqinia</taxon>
    </lineage>
</organism>
<evidence type="ECO:0000259" key="1">
    <source>
        <dbReference type="PROSITE" id="PS51379"/>
    </source>
</evidence>
<keyword evidence="3" id="KW-1185">Reference proteome</keyword>
<dbReference type="AlphaFoldDB" id="A0A0L8V6W3"/>
<dbReference type="SUPFAM" id="SSF50692">
    <property type="entry name" value="ADC-like"/>
    <property type="match status" value="1"/>
</dbReference>
<dbReference type="PANTHER" id="PTHR42783:SF3">
    <property type="entry name" value="GLUTAMATE SYNTHASE [NADPH] SMALL CHAIN-RELATED"/>
    <property type="match status" value="1"/>
</dbReference>
<dbReference type="SUPFAM" id="SSF53706">
    <property type="entry name" value="Formate dehydrogenase/DMSO reductase, domains 1-3"/>
    <property type="match status" value="1"/>
</dbReference>
<dbReference type="Proteomes" id="UP000036958">
    <property type="component" value="Unassembled WGS sequence"/>
</dbReference>
<gene>
    <name evidence="2" type="ORF">NC99_29680</name>
</gene>
<dbReference type="InterPro" id="IPR006311">
    <property type="entry name" value="TAT_signal"/>
</dbReference>
<dbReference type="RefSeq" id="WP_053184636.1">
    <property type="nucleotide sequence ID" value="NZ_LGIA01000169.1"/>
</dbReference>
<comment type="caution">
    <text evidence="2">The sequence shown here is derived from an EMBL/GenBank/DDBJ whole genome shotgun (WGS) entry which is preliminary data.</text>
</comment>
<dbReference type="EMBL" id="LGIA01000169">
    <property type="protein sequence ID" value="KOH44215.1"/>
    <property type="molecule type" value="Genomic_DNA"/>
</dbReference>
<dbReference type="Gene3D" id="3.40.228.10">
    <property type="entry name" value="Dimethylsulfoxide Reductase, domain 2"/>
    <property type="match status" value="2"/>
</dbReference>
<dbReference type="InterPro" id="IPR017896">
    <property type="entry name" value="4Fe4S_Fe-S-bd"/>
</dbReference>
<feature type="domain" description="4Fe-4S ferredoxin-type" evidence="1">
    <location>
        <begin position="804"/>
        <end position="835"/>
    </location>
</feature>
<dbReference type="Gene3D" id="2.20.25.90">
    <property type="entry name" value="ADC-like domains"/>
    <property type="match status" value="1"/>
</dbReference>
<dbReference type="InterPro" id="IPR009010">
    <property type="entry name" value="Asp_de-COase-like_dom_sf"/>
</dbReference>
<dbReference type="STRING" id="1409788.NC99_29680"/>
<dbReference type="Gene3D" id="3.40.50.740">
    <property type="match status" value="2"/>
</dbReference>
<dbReference type="Pfam" id="PF12838">
    <property type="entry name" value="Fer4_7"/>
    <property type="match status" value="1"/>
</dbReference>